<dbReference type="AlphaFoldDB" id="A0AAE1EQ85"/>
<sequence>MASPLGEENLEDVAIEFRGATLQLDPSSAQPSRSVSPNADPTTAALRLQDERNRPVLRTAISDPTADVVTPPTPDQANNFYCGQGLSRSFYQQPPIGRARRASWHADTGHEPGIDEFFSVRVGALEQAVEDCRHLTQPESDGPIKGAWLLTEINHWDIEKERVVILCEMTLLVIKYDFIALRSVDITRIALTDLQNLQIGELTYPSHSLVPRISGIAGGVVTVIRSCLLSRLQSTLATISSRASGTNSETKESQSGNQFSLSAVSFEPRARNMQGFRITWNNGHQISFAQKWNPWSRDIPYTTFTSHPLYWYTGCENSIYDAKTLSKELKLAVEVVQERPDSSATCSVTQEPIIIENYVGIASLLHNATELGFFKLRGKKSCLGYGLALGPTLFCVSDRIPVHLLLSHVHDHLLRTQRPVQFGFTPKKSTVDQIPVL</sequence>
<dbReference type="Pfam" id="PF12456">
    <property type="entry name" value="hSac2"/>
    <property type="match status" value="1"/>
</dbReference>
<comment type="caution">
    <text evidence="3">The sequence shown here is derived from an EMBL/GenBank/DDBJ whole genome shotgun (WGS) entry which is preliminary data.</text>
</comment>
<dbReference type="PANTHER" id="PTHR31108:SF1">
    <property type="entry name" value="HSAC2 DOMAIN-CONTAINING PROTEIN"/>
    <property type="match status" value="1"/>
</dbReference>
<evidence type="ECO:0000256" key="1">
    <source>
        <dbReference type="ARBA" id="ARBA00009163"/>
    </source>
</evidence>
<dbReference type="GO" id="GO:0005737">
    <property type="term" value="C:cytoplasm"/>
    <property type="evidence" value="ECO:0007669"/>
    <property type="project" value="TreeGrafter"/>
</dbReference>
<evidence type="ECO:0000313" key="3">
    <source>
        <dbReference type="EMBL" id="KAK3859427.1"/>
    </source>
</evidence>
<reference evidence="3" key="1">
    <citation type="submission" date="2023-10" db="EMBL/GenBank/DDBJ databases">
        <title>Genome assemblies of two species of porcelain crab, Petrolisthes cinctipes and Petrolisthes manimaculis (Anomura: Porcellanidae).</title>
        <authorList>
            <person name="Angst P."/>
        </authorList>
    </citation>
    <scope>NUCLEOTIDE SEQUENCE</scope>
    <source>
        <strain evidence="3">PB745_01</strain>
        <tissue evidence="3">Gill</tissue>
    </source>
</reference>
<organism evidence="3 4">
    <name type="scientific">Petrolisthes cinctipes</name>
    <name type="common">Flat porcelain crab</name>
    <dbReference type="NCBI Taxonomy" id="88211"/>
    <lineage>
        <taxon>Eukaryota</taxon>
        <taxon>Metazoa</taxon>
        <taxon>Ecdysozoa</taxon>
        <taxon>Arthropoda</taxon>
        <taxon>Crustacea</taxon>
        <taxon>Multicrustacea</taxon>
        <taxon>Malacostraca</taxon>
        <taxon>Eumalacostraca</taxon>
        <taxon>Eucarida</taxon>
        <taxon>Decapoda</taxon>
        <taxon>Pleocyemata</taxon>
        <taxon>Anomura</taxon>
        <taxon>Galatheoidea</taxon>
        <taxon>Porcellanidae</taxon>
        <taxon>Petrolisthes</taxon>
    </lineage>
</organism>
<proteinExistence type="inferred from homology"/>
<name>A0AAE1EQ85_PETCI</name>
<evidence type="ECO:0000313" key="4">
    <source>
        <dbReference type="Proteomes" id="UP001286313"/>
    </source>
</evidence>
<dbReference type="Proteomes" id="UP001286313">
    <property type="component" value="Unassembled WGS sequence"/>
</dbReference>
<comment type="similarity">
    <text evidence="1">Belongs to the TPRG1 family.</text>
</comment>
<dbReference type="InterPro" id="IPR040242">
    <property type="entry name" value="TPRG1-like"/>
</dbReference>
<keyword evidence="4" id="KW-1185">Reference proteome</keyword>
<dbReference type="InterPro" id="IPR022158">
    <property type="entry name" value="Inositol_phosphatase"/>
</dbReference>
<protein>
    <recommendedName>
        <fullName evidence="2">HSac2 domain-containing protein</fullName>
    </recommendedName>
</protein>
<gene>
    <name evidence="3" type="ORF">Pcinc_034470</name>
</gene>
<evidence type="ECO:0000259" key="2">
    <source>
        <dbReference type="PROSITE" id="PS51791"/>
    </source>
</evidence>
<accession>A0AAE1EQ85</accession>
<dbReference type="PROSITE" id="PS51791">
    <property type="entry name" value="HSAC2"/>
    <property type="match status" value="1"/>
</dbReference>
<dbReference type="EMBL" id="JAWQEG010005031">
    <property type="protein sequence ID" value="KAK3859427.1"/>
    <property type="molecule type" value="Genomic_DNA"/>
</dbReference>
<feature type="domain" description="HSac2" evidence="2">
    <location>
        <begin position="119"/>
        <end position="262"/>
    </location>
</feature>
<dbReference type="PANTHER" id="PTHR31108">
    <property type="entry name" value="TUMOR PROTEIN P63-REGULATED GENE 1-LIKE PROTEIN"/>
    <property type="match status" value="1"/>
</dbReference>
<dbReference type="InterPro" id="IPR034753">
    <property type="entry name" value="hSac2"/>
</dbReference>